<proteinExistence type="predicted"/>
<organism evidence="1 2">
    <name type="scientific">Tsukamurella paurometabola</name>
    <name type="common">Corynebacterium paurometabolum</name>
    <dbReference type="NCBI Taxonomy" id="2061"/>
    <lineage>
        <taxon>Bacteria</taxon>
        <taxon>Bacillati</taxon>
        <taxon>Actinomycetota</taxon>
        <taxon>Actinomycetes</taxon>
        <taxon>Mycobacteriales</taxon>
        <taxon>Tsukamurellaceae</taxon>
        <taxon>Tsukamurella</taxon>
    </lineage>
</organism>
<evidence type="ECO:0000313" key="1">
    <source>
        <dbReference type="EMBL" id="MBS4100879.1"/>
    </source>
</evidence>
<dbReference type="Proteomes" id="UP000676853">
    <property type="component" value="Unassembled WGS sequence"/>
</dbReference>
<reference evidence="1 2" key="1">
    <citation type="submission" date="2021-04" db="EMBL/GenBank/DDBJ databases">
        <title>Whole genome sequence analysis of a thiophenic sulfur metabolizing bacteria.</title>
        <authorList>
            <person name="Akhtar N."/>
            <person name="Akram J."/>
            <person name="Aslam A."/>
        </authorList>
    </citation>
    <scope>NUCLEOTIDE SEQUENCE [LARGE SCALE GENOMIC DNA]</scope>
    <source>
        <strain evidence="1 2">3OW</strain>
    </source>
</reference>
<gene>
    <name evidence="1" type="ORF">KFZ73_06465</name>
</gene>
<dbReference type="RefSeq" id="WP_212553285.1">
    <property type="nucleotide sequence ID" value="NZ_JAGXOE010000009.1"/>
</dbReference>
<name>A0ABS5N9D0_TSUPA</name>
<evidence type="ECO:0000313" key="2">
    <source>
        <dbReference type="Proteomes" id="UP000676853"/>
    </source>
</evidence>
<keyword evidence="2" id="KW-1185">Reference proteome</keyword>
<comment type="caution">
    <text evidence="1">The sequence shown here is derived from an EMBL/GenBank/DDBJ whole genome shotgun (WGS) entry which is preliminary data.</text>
</comment>
<sequence length="153" mass="16608">MAEPLTEPGSLLARLVGVRLYAVTFVVNDYVQLQFDGEPSGAPVLFNVDVWPTVEYGGRTWREPDLGYADAMRRLTPGVVRSSVERIGSGIRIELDAGALVIDPTIDEVFVEIGLLCGFPDGAWTVWRPGEGCFAGLAGPSAPDRTSTDRRVR</sequence>
<accession>A0ABS5N9D0</accession>
<protein>
    <submittedName>
        <fullName evidence="1">Uncharacterized protein</fullName>
    </submittedName>
</protein>
<dbReference type="EMBL" id="JAGXOE010000009">
    <property type="protein sequence ID" value="MBS4100879.1"/>
    <property type="molecule type" value="Genomic_DNA"/>
</dbReference>